<gene>
    <name evidence="1" type="ORF">CSUNSWCD_1630</name>
</gene>
<reference evidence="1 2" key="1">
    <citation type="journal article" date="2013" name="Genome Announc.">
        <title>Genome Sequence of Campylobacter showae UNSWCD, Isolated from a Patient with Crohn's Disease.</title>
        <authorList>
            <person name="Tay A.P."/>
            <person name="Kaakoush N.O."/>
            <person name="Deshpande N.P."/>
            <person name="Chen Z."/>
            <person name="Mitchell H."/>
            <person name="Wilkins M.R."/>
        </authorList>
    </citation>
    <scope>NUCLEOTIDE SEQUENCE [LARGE SCALE GENOMIC DNA]</scope>
    <source>
        <strain evidence="1 2">CSUNSWCD</strain>
    </source>
</reference>
<dbReference type="PATRIC" id="fig|1244083.3.peg.872"/>
<sequence length="38" mass="4306">MLFSKLANLAQITNTLSQILIRILVESSNLAVKSRKYK</sequence>
<dbReference type="AlphaFoldDB" id="M5IGK1"/>
<name>M5IGK1_9BACT</name>
<accession>M5IGK1</accession>
<dbReference type="Proteomes" id="UP000011939">
    <property type="component" value="Unassembled WGS sequence"/>
</dbReference>
<dbReference type="EMBL" id="AMZQ01000005">
    <property type="protein sequence ID" value="EKU11592.1"/>
    <property type="molecule type" value="Genomic_DNA"/>
</dbReference>
<evidence type="ECO:0000313" key="1">
    <source>
        <dbReference type="EMBL" id="EKU11592.1"/>
    </source>
</evidence>
<protein>
    <submittedName>
        <fullName evidence="1">Uncharacterized protein</fullName>
    </submittedName>
</protein>
<comment type="caution">
    <text evidence="1">The sequence shown here is derived from an EMBL/GenBank/DDBJ whole genome shotgun (WGS) entry which is preliminary data.</text>
</comment>
<organism evidence="1 2">
    <name type="scientific">Campylobacter showae CSUNSWCD</name>
    <dbReference type="NCBI Taxonomy" id="1244083"/>
    <lineage>
        <taxon>Bacteria</taxon>
        <taxon>Pseudomonadati</taxon>
        <taxon>Campylobacterota</taxon>
        <taxon>Epsilonproteobacteria</taxon>
        <taxon>Campylobacterales</taxon>
        <taxon>Campylobacteraceae</taxon>
        <taxon>Campylobacter</taxon>
    </lineage>
</organism>
<evidence type="ECO:0000313" key="2">
    <source>
        <dbReference type="Proteomes" id="UP000011939"/>
    </source>
</evidence>
<proteinExistence type="predicted"/>